<accession>A0A5N3XH70</accession>
<organism evidence="2 3">
    <name type="scientific">Muntiacus reevesi</name>
    <name type="common">Reeves' muntjac</name>
    <name type="synonym">Cervus reevesi</name>
    <dbReference type="NCBI Taxonomy" id="9886"/>
    <lineage>
        <taxon>Eukaryota</taxon>
        <taxon>Metazoa</taxon>
        <taxon>Chordata</taxon>
        <taxon>Craniata</taxon>
        <taxon>Vertebrata</taxon>
        <taxon>Euteleostomi</taxon>
        <taxon>Mammalia</taxon>
        <taxon>Eutheria</taxon>
        <taxon>Laurasiatheria</taxon>
        <taxon>Artiodactyla</taxon>
        <taxon>Ruminantia</taxon>
        <taxon>Pecora</taxon>
        <taxon>Cervidae</taxon>
        <taxon>Muntiacinae</taxon>
        <taxon>Muntiacus</taxon>
    </lineage>
</organism>
<feature type="region of interest" description="Disordered" evidence="1">
    <location>
        <begin position="21"/>
        <end position="185"/>
    </location>
</feature>
<evidence type="ECO:0000313" key="3">
    <source>
        <dbReference type="Proteomes" id="UP000326062"/>
    </source>
</evidence>
<proteinExistence type="predicted"/>
<feature type="compositionally biased region" description="Polar residues" evidence="1">
    <location>
        <begin position="115"/>
        <end position="152"/>
    </location>
</feature>
<reference evidence="2 3" key="1">
    <citation type="submission" date="2019-06" db="EMBL/GenBank/DDBJ databases">
        <title>Discovery of a novel chromosome fission-fusion reversal in muntjac.</title>
        <authorList>
            <person name="Mudd A.B."/>
            <person name="Bredeson J.V."/>
            <person name="Baum R."/>
            <person name="Hockemeyer D."/>
            <person name="Rokhsar D.S."/>
        </authorList>
    </citation>
    <scope>NUCLEOTIDE SEQUENCE [LARGE SCALE GENOMIC DNA]</scope>
    <source>
        <strain evidence="2">UCam_UCB_Mr</strain>
        <tissue evidence="2">Fibroblast cell line</tissue>
    </source>
</reference>
<protein>
    <submittedName>
        <fullName evidence="2">Uncharacterized protein</fullName>
    </submittedName>
</protein>
<evidence type="ECO:0000256" key="1">
    <source>
        <dbReference type="SAM" id="MobiDB-lite"/>
    </source>
</evidence>
<dbReference type="EMBL" id="VCEB01000009">
    <property type="protein sequence ID" value="KAB0373468.1"/>
    <property type="molecule type" value="Genomic_DNA"/>
</dbReference>
<feature type="compositionally biased region" description="Polar residues" evidence="1">
    <location>
        <begin position="41"/>
        <end position="58"/>
    </location>
</feature>
<feature type="compositionally biased region" description="Basic and acidic residues" evidence="1">
    <location>
        <begin position="171"/>
        <end position="185"/>
    </location>
</feature>
<sequence>DLACVHGWLRRGPPLVNHRLPLLTPSLFPPRPRRARPSRSHQNPSQVLNRADSRTLSLHSKVPKLPSLVPPRVSSGVMSLAPSRANSLFPSHEPSHAGSRVQTGPNLSRPGSRLPSLTPSGPGSGVASFTPSQRDSKLFSRSTLHTASQATILSGKLVPRSGSFALPENENTNHDGEHEAASGRA</sequence>
<comment type="caution">
    <text evidence="2">The sequence shown here is derived from an EMBL/GenBank/DDBJ whole genome shotgun (WGS) entry which is preliminary data.</text>
</comment>
<dbReference type="Proteomes" id="UP000326062">
    <property type="component" value="Chromosome 11"/>
</dbReference>
<feature type="non-terminal residue" evidence="2">
    <location>
        <position position="1"/>
    </location>
</feature>
<evidence type="ECO:0000313" key="2">
    <source>
        <dbReference type="EMBL" id="KAB0373468.1"/>
    </source>
</evidence>
<name>A0A5N3XH70_MUNRE</name>
<keyword evidence="3" id="KW-1185">Reference proteome</keyword>
<gene>
    <name evidence="2" type="ORF">FD755_015127</name>
</gene>
<dbReference type="AlphaFoldDB" id="A0A5N3XH70"/>